<dbReference type="OrthoDB" id="79831at2"/>
<evidence type="ECO:0000313" key="3">
    <source>
        <dbReference type="Proteomes" id="UP000326659"/>
    </source>
</evidence>
<dbReference type="Proteomes" id="UP000326659">
    <property type="component" value="Chromosome"/>
</dbReference>
<sequence length="261" mass="29239">MTDLTITGGSAATMTTIDLRDMVNEARAAAGEPKVRNDQFIARVQDELGEELGVCKKIAHPQSGVLMDAYDLTRDQCMLVAMRESKAVRRRVVAKLNQLEAQANSFHVPSTRAEALRLAADLEEQNAALQLENHHQAETIASLESLFLSGETPTQFCKRLNGVNCSRVNSTLLELGWLFNENRDEEGAPRYRVASRVRDKYLTERPRKIAPEGGDSFIKYDLQLLLAGAQRLHQLYMQQKLAMKATWDGRFTQAKYTGEAI</sequence>
<dbReference type="RefSeq" id="WP_151189188.1">
    <property type="nucleotide sequence ID" value="NZ_CP043626.1"/>
</dbReference>
<dbReference type="AlphaFoldDB" id="A0A9X7N4V5"/>
<feature type="coiled-coil region" evidence="1">
    <location>
        <begin position="82"/>
        <end position="139"/>
    </location>
</feature>
<evidence type="ECO:0000313" key="2">
    <source>
        <dbReference type="EMBL" id="QEY75133.1"/>
    </source>
</evidence>
<dbReference type="KEGG" id="pden:F1C79_27845"/>
<evidence type="ECO:0000256" key="1">
    <source>
        <dbReference type="SAM" id="Coils"/>
    </source>
</evidence>
<reference evidence="2 3" key="1">
    <citation type="submission" date="2019-09" db="EMBL/GenBank/DDBJ databases">
        <title>Prosopis cineraria nodule microbiome.</title>
        <authorList>
            <person name="Chaluvadi S.R."/>
            <person name="Ali R."/>
            <person name="Wang X."/>
        </authorList>
    </citation>
    <scope>NUCLEOTIDE SEQUENCE [LARGE SCALE GENOMIC DNA]</scope>
    <source>
        <strain evidence="2 3">BG1</strain>
    </source>
</reference>
<keyword evidence="1" id="KW-0175">Coiled coil</keyword>
<name>A0A9X7N4V5_PSEDE</name>
<keyword evidence="3" id="KW-1185">Reference proteome</keyword>
<organism evidence="2 3">
    <name type="scientific">Pseudomonas denitrificans</name>
    <dbReference type="NCBI Taxonomy" id="43306"/>
    <lineage>
        <taxon>Bacteria</taxon>
        <taxon>Pseudomonadati</taxon>
        <taxon>Pseudomonadota</taxon>
        <taxon>Gammaproteobacteria</taxon>
        <taxon>Pseudomonadales</taxon>
        <taxon>Pseudomonadaceae</taxon>
        <taxon>Halopseudomonas</taxon>
    </lineage>
</organism>
<dbReference type="EMBL" id="CP043626">
    <property type="protein sequence ID" value="QEY75133.1"/>
    <property type="molecule type" value="Genomic_DNA"/>
</dbReference>
<proteinExistence type="predicted"/>
<protein>
    <submittedName>
        <fullName evidence="2">Phage antirepressor protein</fullName>
    </submittedName>
</protein>
<gene>
    <name evidence="2" type="ORF">F1C79_27845</name>
</gene>
<accession>A0A9X7N4V5</accession>